<evidence type="ECO:0000313" key="2">
    <source>
        <dbReference type="EMBL" id="WVX46974.1"/>
    </source>
</evidence>
<organism evidence="2 3">
    <name type="scientific">Roseobacter fucihabitans</name>
    <dbReference type="NCBI Taxonomy" id="1537242"/>
    <lineage>
        <taxon>Bacteria</taxon>
        <taxon>Pseudomonadati</taxon>
        <taxon>Pseudomonadota</taxon>
        <taxon>Alphaproteobacteria</taxon>
        <taxon>Rhodobacterales</taxon>
        <taxon>Roseobacteraceae</taxon>
        <taxon>Roseobacter</taxon>
    </lineage>
</organism>
<dbReference type="EMBL" id="CP143423">
    <property type="protein sequence ID" value="WVX46974.1"/>
    <property type="molecule type" value="Genomic_DNA"/>
</dbReference>
<keyword evidence="1" id="KW-0732">Signal</keyword>
<feature type="signal peptide" evidence="1">
    <location>
        <begin position="1"/>
        <end position="22"/>
    </location>
</feature>
<evidence type="ECO:0000256" key="1">
    <source>
        <dbReference type="SAM" id="SignalP"/>
    </source>
</evidence>
<name>A0ABZ2BQ05_9RHOB</name>
<sequence>MKTPILSCICAVVLLGTVEASAEQQDKSPMSSADNNTPKSIACAQERGESLGQCSYRIKRDEKGKTTVTVVFANGFERGLLFEGSKFLKASVTMSGVGTNADWSLKYGIHVIHVDGQRYELPDTLFAGN</sequence>
<dbReference type="Proteomes" id="UP001318682">
    <property type="component" value="Chromosome"/>
</dbReference>
<feature type="chain" id="PRO_5046213241" evidence="1">
    <location>
        <begin position="23"/>
        <end position="129"/>
    </location>
</feature>
<keyword evidence="3" id="KW-1185">Reference proteome</keyword>
<reference evidence="3" key="1">
    <citation type="submission" date="2024-01" db="EMBL/GenBank/DDBJ databases">
        <title>Roseobacter fucihabitans sp. nov., isolated from the brown alga Fucus spiralis.</title>
        <authorList>
            <person name="Hahnke S."/>
            <person name="Berger M."/>
            <person name="Schlingloff A."/>
            <person name="Athale I."/>
            <person name="Neumann-Schaal M."/>
            <person name="Adenaya A."/>
            <person name="Poehlein A."/>
            <person name="Daniel R."/>
            <person name="Pertersen J."/>
            <person name="Brinkhoff T."/>
        </authorList>
    </citation>
    <scope>NUCLEOTIDE SEQUENCE [LARGE SCALE GENOMIC DNA]</scope>
    <source>
        <strain evidence="3">B14</strain>
    </source>
</reference>
<gene>
    <name evidence="2" type="ORF">ROLI_000320</name>
</gene>
<accession>A0ABZ2BQ05</accession>
<evidence type="ECO:0000313" key="3">
    <source>
        <dbReference type="Proteomes" id="UP001318682"/>
    </source>
</evidence>
<dbReference type="RefSeq" id="WP_187430721.1">
    <property type="nucleotide sequence ID" value="NZ_CP143423.1"/>
</dbReference>
<proteinExistence type="predicted"/>
<protein>
    <submittedName>
        <fullName evidence="2">Uncharacterized protein</fullName>
    </submittedName>
</protein>